<comment type="caution">
    <text evidence="2">The sequence shown here is derived from an EMBL/GenBank/DDBJ whole genome shotgun (WGS) entry which is preliminary data.</text>
</comment>
<protein>
    <submittedName>
        <fullName evidence="2">Uncharacterized protein</fullName>
    </submittedName>
</protein>
<organism evidence="2 3">
    <name type="scientific">Ilex paraguariensis</name>
    <name type="common">yerba mate</name>
    <dbReference type="NCBI Taxonomy" id="185542"/>
    <lineage>
        <taxon>Eukaryota</taxon>
        <taxon>Viridiplantae</taxon>
        <taxon>Streptophyta</taxon>
        <taxon>Embryophyta</taxon>
        <taxon>Tracheophyta</taxon>
        <taxon>Spermatophyta</taxon>
        <taxon>Magnoliopsida</taxon>
        <taxon>eudicotyledons</taxon>
        <taxon>Gunneridae</taxon>
        <taxon>Pentapetalae</taxon>
        <taxon>asterids</taxon>
        <taxon>campanulids</taxon>
        <taxon>Aquifoliales</taxon>
        <taxon>Aquifoliaceae</taxon>
        <taxon>Ilex</taxon>
    </lineage>
</organism>
<evidence type="ECO:0000313" key="3">
    <source>
        <dbReference type="Proteomes" id="UP001642360"/>
    </source>
</evidence>
<reference evidence="2 3" key="1">
    <citation type="submission" date="2024-02" db="EMBL/GenBank/DDBJ databases">
        <authorList>
            <person name="Vignale AGUSTIN F."/>
            <person name="Sosa J E."/>
            <person name="Modenutti C."/>
        </authorList>
    </citation>
    <scope>NUCLEOTIDE SEQUENCE [LARGE SCALE GENOMIC DNA]</scope>
</reference>
<proteinExistence type="predicted"/>
<gene>
    <name evidence="2" type="ORF">ILEXP_LOCUS11748</name>
</gene>
<feature type="compositionally biased region" description="Polar residues" evidence="1">
    <location>
        <begin position="69"/>
        <end position="91"/>
    </location>
</feature>
<name>A0ABC8RGA9_9AQUA</name>
<accession>A0ABC8RGA9</accession>
<feature type="region of interest" description="Disordered" evidence="1">
    <location>
        <begin position="69"/>
        <end position="133"/>
    </location>
</feature>
<evidence type="ECO:0000313" key="2">
    <source>
        <dbReference type="EMBL" id="CAK9144004.1"/>
    </source>
</evidence>
<feature type="compositionally biased region" description="Basic residues" evidence="1">
    <location>
        <begin position="102"/>
        <end position="113"/>
    </location>
</feature>
<dbReference type="EMBL" id="CAUOFW020001358">
    <property type="protein sequence ID" value="CAK9144004.1"/>
    <property type="molecule type" value="Genomic_DNA"/>
</dbReference>
<sequence length="133" mass="14696">MELLSIPTGVRYLNKKLGNEENWNQVKASRLKQGKENALDGANDTQLVEAINVHESSEVRLSDGIVGMDNQQAMDNNSNADQAPASTTVRINDTEPDEQAGNKKKKKKQKKHPPIMGKKRDSGIAPSQYETSH</sequence>
<dbReference type="AlphaFoldDB" id="A0ABC8RGA9"/>
<evidence type="ECO:0000256" key="1">
    <source>
        <dbReference type="SAM" id="MobiDB-lite"/>
    </source>
</evidence>
<keyword evidence="3" id="KW-1185">Reference proteome</keyword>
<dbReference type="Proteomes" id="UP001642360">
    <property type="component" value="Unassembled WGS sequence"/>
</dbReference>